<feature type="non-terminal residue" evidence="1">
    <location>
        <position position="76"/>
    </location>
</feature>
<dbReference type="EMBL" id="CAJVQC010017416">
    <property type="protein sequence ID" value="CAG8684584.1"/>
    <property type="molecule type" value="Genomic_DNA"/>
</dbReference>
<organism evidence="1 2">
    <name type="scientific">Racocetra persica</name>
    <dbReference type="NCBI Taxonomy" id="160502"/>
    <lineage>
        <taxon>Eukaryota</taxon>
        <taxon>Fungi</taxon>
        <taxon>Fungi incertae sedis</taxon>
        <taxon>Mucoromycota</taxon>
        <taxon>Glomeromycotina</taxon>
        <taxon>Glomeromycetes</taxon>
        <taxon>Diversisporales</taxon>
        <taxon>Gigasporaceae</taxon>
        <taxon>Racocetra</taxon>
    </lineage>
</organism>
<evidence type="ECO:0000313" key="2">
    <source>
        <dbReference type="Proteomes" id="UP000789920"/>
    </source>
</evidence>
<protein>
    <submittedName>
        <fullName evidence="1">29761_t:CDS:1</fullName>
    </submittedName>
</protein>
<keyword evidence="2" id="KW-1185">Reference proteome</keyword>
<proteinExistence type="predicted"/>
<reference evidence="1" key="1">
    <citation type="submission" date="2021-06" db="EMBL/GenBank/DDBJ databases">
        <authorList>
            <person name="Kallberg Y."/>
            <person name="Tangrot J."/>
            <person name="Rosling A."/>
        </authorList>
    </citation>
    <scope>NUCLEOTIDE SEQUENCE</scope>
    <source>
        <strain evidence="1">MA461A</strain>
    </source>
</reference>
<dbReference type="Proteomes" id="UP000789920">
    <property type="component" value="Unassembled WGS sequence"/>
</dbReference>
<evidence type="ECO:0000313" key="1">
    <source>
        <dbReference type="EMBL" id="CAG8684584.1"/>
    </source>
</evidence>
<comment type="caution">
    <text evidence="1">The sequence shown here is derived from an EMBL/GenBank/DDBJ whole genome shotgun (WGS) entry which is preliminary data.</text>
</comment>
<accession>A0ACA9NYY1</accession>
<gene>
    <name evidence="1" type="ORF">RPERSI_LOCUS9276</name>
</gene>
<sequence length="76" mass="9073">MESHTFYSYDETIEKPVYGYLLHNDEQRLMLLSQNPQMSAIEVAKNIANNWNALTFEQKNQYSERAKELNWKCLNE</sequence>
<name>A0ACA9NYY1_9GLOM</name>